<gene>
    <name evidence="1" type="ORF">MLD38_024560</name>
</gene>
<sequence length="1114" mass="125788">MGTEGDAEVVAVSSAVDCSFAPITPAKCLLEESRTGKGTPVESLFLSGNDGSSQAKQGPLETEDRTQSSVESEDEGLMIAGLCQEGTYGSSTSSAVDVLHHRQDSKQEGQSPPLAPSTPFQDSGDFNVPKVDSVISEKLRKKTPKKKRHKPKVVVEKKVRRRLNFSDVDGFQYAKPISMYREVDVHSEHGGCNDQTEISLIGPVNKEGKPVEDHCFEVQKVGKSRTRPRKRVRKCLCLKLMREITPVLQWKHTGHRTDDKKRKKMMSKVFYNDNGSPSWSYRWVFERSQCLVQSRIQRPNFPRYLRRIWINQGSLPQQQPCEQVNQSTDGTEISCDATQNELNKTSDSSVVPYDATQDKRKRKIMRPNINFELIAHRMCQQLLCDGSAEHGQLGDDMEWKWQKERELFRGRVDSFIARMHQFLGNRSFKPWAGSVIDSVVGVFLTQNVADYLSSSTFISLVAKFPIQSTNSVKEDAQMDRDEDVPDPRHGDAIGTQESKTDCQTNCDVTHLKSSGESLGNSEGDSQDQDEMSENDEDADKSPATKKKREDVIRKGKKEKVFTDATEWKRLREIYSVIGPRPFEQTDSADWEALLRMDFNDIATPIQSRGQHHILAIRIQDFLEKIAKIHGDLDLEWLRHCPPEIARQYLIEVEGLGLKSVECVLLLALQHIAFPVDTHVSRIAVRLGWVPLQPLPGDLQIHLLEEYPVLNHIQQYLWPRLKVLGHKTLYELHYQLITFGKVFCSKKNPNCKECPMKGECKHYASAAASAKFALPASANDGAGTSTMPASIDGCASTAEFALPAPVNDCEGTTTIPTSLDEILGPDWKPEPLSAFENDDNQLFKIEPHTSTCQPTIEEPPSPDRASCEMPVKDIEDFCYGHDDSEEILTLDLTGGTSMFLNHSPWNPVVTHGDSRALVTVTPEFASMPRKQMKYYAGLRTEHCVYELPDSHPLLREMDVREADDPSPYLLLVWTPDVKNTPKPHSKSSKSASLAETSTDKDFEQYCDSHTVLGTILIPCRTAMRARFPLNGTYFQVNEVFADHKSTQNPMTVPRYLIWDLPKRTVYCGKHTGSILRGLSAERIQECFWRGFICSRGFDRRTRTPRPLSPRFHWTK</sequence>
<evidence type="ECO:0000313" key="1">
    <source>
        <dbReference type="EMBL" id="KAI4339643.1"/>
    </source>
</evidence>
<name>A0ACB9NSD4_9MYRT</name>
<keyword evidence="2" id="KW-1185">Reference proteome</keyword>
<accession>A0ACB9NSD4</accession>
<dbReference type="EMBL" id="CM042886">
    <property type="protein sequence ID" value="KAI4339643.1"/>
    <property type="molecule type" value="Genomic_DNA"/>
</dbReference>
<reference evidence="2" key="1">
    <citation type="journal article" date="2023" name="Front. Plant Sci.">
        <title>Chromosomal-level genome assembly of Melastoma candidum provides insights into trichome evolution.</title>
        <authorList>
            <person name="Zhong Y."/>
            <person name="Wu W."/>
            <person name="Sun C."/>
            <person name="Zou P."/>
            <person name="Liu Y."/>
            <person name="Dai S."/>
            <person name="Zhou R."/>
        </authorList>
    </citation>
    <scope>NUCLEOTIDE SEQUENCE [LARGE SCALE GENOMIC DNA]</scope>
</reference>
<comment type="caution">
    <text evidence="1">The sequence shown here is derived from an EMBL/GenBank/DDBJ whole genome shotgun (WGS) entry which is preliminary data.</text>
</comment>
<proteinExistence type="predicted"/>
<protein>
    <submittedName>
        <fullName evidence="1">Uncharacterized protein</fullName>
    </submittedName>
</protein>
<evidence type="ECO:0000313" key="2">
    <source>
        <dbReference type="Proteomes" id="UP001057402"/>
    </source>
</evidence>
<organism evidence="1 2">
    <name type="scientific">Melastoma candidum</name>
    <dbReference type="NCBI Taxonomy" id="119954"/>
    <lineage>
        <taxon>Eukaryota</taxon>
        <taxon>Viridiplantae</taxon>
        <taxon>Streptophyta</taxon>
        <taxon>Embryophyta</taxon>
        <taxon>Tracheophyta</taxon>
        <taxon>Spermatophyta</taxon>
        <taxon>Magnoliopsida</taxon>
        <taxon>eudicotyledons</taxon>
        <taxon>Gunneridae</taxon>
        <taxon>Pentapetalae</taxon>
        <taxon>rosids</taxon>
        <taxon>malvids</taxon>
        <taxon>Myrtales</taxon>
        <taxon>Melastomataceae</taxon>
        <taxon>Melastomatoideae</taxon>
        <taxon>Melastomateae</taxon>
        <taxon>Melastoma</taxon>
    </lineage>
</organism>
<dbReference type="Proteomes" id="UP001057402">
    <property type="component" value="Chromosome 7"/>
</dbReference>